<dbReference type="NCBIfam" id="TIGR01537">
    <property type="entry name" value="portal_HK97"/>
    <property type="match status" value="1"/>
</dbReference>
<dbReference type="EMBL" id="QWGB01000014">
    <property type="protein sequence ID" value="RIJ20380.1"/>
    <property type="molecule type" value="Genomic_DNA"/>
</dbReference>
<accession>A0A399QN62</accession>
<dbReference type="InterPro" id="IPR006944">
    <property type="entry name" value="Phage/GTA_portal"/>
</dbReference>
<dbReference type="Pfam" id="PF04860">
    <property type="entry name" value="Phage_portal"/>
    <property type="match status" value="1"/>
</dbReference>
<keyword evidence="2" id="KW-1185">Reference proteome</keyword>
<proteinExistence type="predicted"/>
<protein>
    <submittedName>
        <fullName evidence="1">Phage portal protein</fullName>
    </submittedName>
</protein>
<dbReference type="InterPro" id="IPR006427">
    <property type="entry name" value="Portal_HK97"/>
</dbReference>
<evidence type="ECO:0000313" key="2">
    <source>
        <dbReference type="Proteomes" id="UP000265431"/>
    </source>
</evidence>
<dbReference type="RefSeq" id="WP_119380697.1">
    <property type="nucleotide sequence ID" value="NZ_QWGB01000014.1"/>
</dbReference>
<evidence type="ECO:0000313" key="1">
    <source>
        <dbReference type="EMBL" id="RIJ20380.1"/>
    </source>
</evidence>
<sequence>MRWPWQTVETRSAQTSFIALASLPGAGWGSHDASALMRDGYAGNAIAYRCVRMIAEAAASIPLNTNVADVGALLSRPSPDEAGRVLLERLYGDLQITGNAWAEAVTLAGEAAPKGLFTLRADAVRPQTNSEGGLIGWAVRKRRGERIIYREADGWSPVLHLKLYHPSDSVMGLSPLAAARKALDLHNGAAAWAKALIENAARPSGALVYDGEGAGLTPSQFDRLKEELESAHSGAANAGRPLLLDGGLDWKPMSLSPAEMDFAGTRHAAARELALAFGVPPMLLGIPGDNTYATYKEANLAFWRLTILPLVQKVADALSVWLSGRFDDVEVRPDLEDVPAFSGERDGLWARLEAASFLTSEEKRALAGLSQ</sequence>
<dbReference type="AlphaFoldDB" id="A0A399QN62"/>
<name>A0A399QN62_9PROT</name>
<gene>
    <name evidence="1" type="ORF">D1224_14740</name>
</gene>
<dbReference type="Proteomes" id="UP000265431">
    <property type="component" value="Unassembled WGS sequence"/>
</dbReference>
<reference evidence="1 2" key="1">
    <citation type="submission" date="2018-08" db="EMBL/GenBank/DDBJ databases">
        <title>Henriciella mobilis sp. nov., isolated from seawater.</title>
        <authorList>
            <person name="Cheng H."/>
            <person name="Wu Y.-H."/>
            <person name="Xu X.-W."/>
            <person name="Guo L.-L."/>
        </authorList>
    </citation>
    <scope>NUCLEOTIDE SEQUENCE [LARGE SCALE GENOMIC DNA]</scope>
    <source>
        <strain evidence="1 2">CCUG66934</strain>
    </source>
</reference>
<organism evidence="1 2">
    <name type="scientific">Henriciella barbarensis</name>
    <dbReference type="NCBI Taxonomy" id="86342"/>
    <lineage>
        <taxon>Bacteria</taxon>
        <taxon>Pseudomonadati</taxon>
        <taxon>Pseudomonadota</taxon>
        <taxon>Alphaproteobacteria</taxon>
        <taxon>Hyphomonadales</taxon>
        <taxon>Hyphomonadaceae</taxon>
        <taxon>Henriciella</taxon>
    </lineage>
</organism>
<dbReference type="OrthoDB" id="9134461at2"/>
<comment type="caution">
    <text evidence="1">The sequence shown here is derived from an EMBL/GenBank/DDBJ whole genome shotgun (WGS) entry which is preliminary data.</text>
</comment>